<name>A0A9D4ICL1_DREPO</name>
<accession>A0A9D4ICL1</accession>
<proteinExistence type="predicted"/>
<dbReference type="EMBL" id="JAIWYP010000009">
    <property type="protein sequence ID" value="KAH3768875.1"/>
    <property type="molecule type" value="Genomic_DNA"/>
</dbReference>
<reference evidence="1" key="2">
    <citation type="submission" date="2020-11" db="EMBL/GenBank/DDBJ databases">
        <authorList>
            <person name="McCartney M.A."/>
            <person name="Auch B."/>
            <person name="Kono T."/>
            <person name="Mallez S."/>
            <person name="Becker A."/>
            <person name="Gohl D.M."/>
            <person name="Silverstein K.A.T."/>
            <person name="Koren S."/>
            <person name="Bechman K.B."/>
            <person name="Herman A."/>
            <person name="Abrahante J.E."/>
            <person name="Garbe J."/>
        </authorList>
    </citation>
    <scope>NUCLEOTIDE SEQUENCE</scope>
    <source>
        <strain evidence="1">Duluth1</strain>
        <tissue evidence="1">Whole animal</tissue>
    </source>
</reference>
<keyword evidence="2" id="KW-1185">Reference proteome</keyword>
<comment type="caution">
    <text evidence="1">The sequence shown here is derived from an EMBL/GenBank/DDBJ whole genome shotgun (WGS) entry which is preliminary data.</text>
</comment>
<reference evidence="1" key="1">
    <citation type="journal article" date="2019" name="bioRxiv">
        <title>The Genome of the Zebra Mussel, Dreissena polymorpha: A Resource for Invasive Species Research.</title>
        <authorList>
            <person name="McCartney M.A."/>
            <person name="Auch B."/>
            <person name="Kono T."/>
            <person name="Mallez S."/>
            <person name="Zhang Y."/>
            <person name="Obille A."/>
            <person name="Becker A."/>
            <person name="Abrahante J.E."/>
            <person name="Garbe J."/>
            <person name="Badalamenti J.P."/>
            <person name="Herman A."/>
            <person name="Mangelson H."/>
            <person name="Liachko I."/>
            <person name="Sullivan S."/>
            <person name="Sone E.D."/>
            <person name="Koren S."/>
            <person name="Silverstein K.A.T."/>
            <person name="Beckman K.B."/>
            <person name="Gohl D.M."/>
        </authorList>
    </citation>
    <scope>NUCLEOTIDE SEQUENCE</scope>
    <source>
        <strain evidence="1">Duluth1</strain>
        <tissue evidence="1">Whole animal</tissue>
    </source>
</reference>
<evidence type="ECO:0000313" key="2">
    <source>
        <dbReference type="Proteomes" id="UP000828390"/>
    </source>
</evidence>
<organism evidence="1 2">
    <name type="scientific">Dreissena polymorpha</name>
    <name type="common">Zebra mussel</name>
    <name type="synonym">Mytilus polymorpha</name>
    <dbReference type="NCBI Taxonomy" id="45954"/>
    <lineage>
        <taxon>Eukaryota</taxon>
        <taxon>Metazoa</taxon>
        <taxon>Spiralia</taxon>
        <taxon>Lophotrochozoa</taxon>
        <taxon>Mollusca</taxon>
        <taxon>Bivalvia</taxon>
        <taxon>Autobranchia</taxon>
        <taxon>Heteroconchia</taxon>
        <taxon>Euheterodonta</taxon>
        <taxon>Imparidentia</taxon>
        <taxon>Neoheterodontei</taxon>
        <taxon>Myida</taxon>
        <taxon>Dreissenoidea</taxon>
        <taxon>Dreissenidae</taxon>
        <taxon>Dreissena</taxon>
    </lineage>
</organism>
<dbReference type="AlphaFoldDB" id="A0A9D4ICL1"/>
<dbReference type="Proteomes" id="UP000828390">
    <property type="component" value="Unassembled WGS sequence"/>
</dbReference>
<gene>
    <name evidence="1" type="ORF">DPMN_170091</name>
</gene>
<evidence type="ECO:0000313" key="1">
    <source>
        <dbReference type="EMBL" id="KAH3768875.1"/>
    </source>
</evidence>
<sequence length="268" mass="31367">MHSNWFRESDTYGSYINKGPREQHVGSTTLPYPGGFMFIRFDDAGYDMMNNALKMQQSICRHAGGYLIGIARKEKIYVYEIAQQNKQQNWSLARNQPHRQARATENAVAAFWFTKREAAESYFENGYRNRLREPCFPTPNGYEAYYVPLLSAPPMRPANTFLFIEFLMHPSKHAEYQERLTQFEAEMRDDMQRLVPECRPMVVSSQTGRVIFKPGLFVSPYSKLFISRFESQRDVDEILRIGMIEGLRRKWNLPSEMNVFSMTVEDAF</sequence>
<protein>
    <submittedName>
        <fullName evidence="1">Uncharacterized protein</fullName>
    </submittedName>
</protein>